<dbReference type="PRINTS" id="PR01011">
    <property type="entry name" value="GLUTPROXDASE"/>
</dbReference>
<keyword evidence="7" id="KW-1185">Reference proteome</keyword>
<dbReference type="GO" id="GO:0004601">
    <property type="term" value="F:peroxidase activity"/>
    <property type="evidence" value="ECO:0007669"/>
    <property type="project" value="UniProtKB-KW"/>
</dbReference>
<comment type="similarity">
    <text evidence="1 5">Belongs to the glutathione peroxidase family.</text>
</comment>
<organism evidence="6 7">
    <name type="scientific">Pectinatus brassicae</name>
    <dbReference type="NCBI Taxonomy" id="862415"/>
    <lineage>
        <taxon>Bacteria</taxon>
        <taxon>Bacillati</taxon>
        <taxon>Bacillota</taxon>
        <taxon>Negativicutes</taxon>
        <taxon>Selenomonadales</taxon>
        <taxon>Selenomonadaceae</taxon>
        <taxon>Pectinatus</taxon>
    </lineage>
</organism>
<dbReference type="Pfam" id="PF00255">
    <property type="entry name" value="GSHPx"/>
    <property type="match status" value="1"/>
</dbReference>
<dbReference type="AlphaFoldDB" id="A0A840UX04"/>
<dbReference type="EMBL" id="JACHFH010000047">
    <property type="protein sequence ID" value="MBB5337403.1"/>
    <property type="molecule type" value="Genomic_DNA"/>
</dbReference>
<dbReference type="InterPro" id="IPR029760">
    <property type="entry name" value="GPX_CS"/>
</dbReference>
<dbReference type="PANTHER" id="PTHR11592:SF78">
    <property type="entry name" value="GLUTATHIONE PEROXIDASE"/>
    <property type="match status" value="1"/>
</dbReference>
<dbReference type="GO" id="GO:0034599">
    <property type="term" value="P:cellular response to oxidative stress"/>
    <property type="evidence" value="ECO:0007669"/>
    <property type="project" value="TreeGrafter"/>
</dbReference>
<reference evidence="6 7" key="1">
    <citation type="submission" date="2020-08" db="EMBL/GenBank/DDBJ databases">
        <title>Genomic Encyclopedia of Type Strains, Phase IV (KMG-IV): sequencing the most valuable type-strain genomes for metagenomic binning, comparative biology and taxonomic classification.</title>
        <authorList>
            <person name="Goeker M."/>
        </authorList>
    </citation>
    <scope>NUCLEOTIDE SEQUENCE [LARGE SCALE GENOMIC DNA]</scope>
    <source>
        <strain evidence="6 7">DSM 24661</strain>
    </source>
</reference>
<dbReference type="PROSITE" id="PS51355">
    <property type="entry name" value="GLUTATHIONE_PEROXID_3"/>
    <property type="match status" value="1"/>
</dbReference>
<dbReference type="Gene3D" id="3.40.30.10">
    <property type="entry name" value="Glutaredoxin"/>
    <property type="match status" value="1"/>
</dbReference>
<sequence length="165" mass="18939">MSIYQFSATTVTGEQQSLEEYKGKVVLIVNTASRCRFTSQYQELQKLYETYGKDYFVILAFPCNQFLNQEPETNKEIINFCQINFGVTFPVFAKIDVRGSKADPLFTYLSKKVPGLLGNFIKWNFTKFLIDSKGEVYSRYAPTTPPSNLTADIEELLIQAKDHEQ</sequence>
<accession>A0A840UX04</accession>
<comment type="caution">
    <text evidence="6">The sequence shown here is derived from an EMBL/GenBank/DDBJ whole genome shotgun (WGS) entry which is preliminary data.</text>
</comment>
<feature type="active site" evidence="4">
    <location>
        <position position="35"/>
    </location>
</feature>
<evidence type="ECO:0000256" key="4">
    <source>
        <dbReference type="PIRSR" id="PIRSR000303-1"/>
    </source>
</evidence>
<evidence type="ECO:0000256" key="2">
    <source>
        <dbReference type="ARBA" id="ARBA00022559"/>
    </source>
</evidence>
<dbReference type="Proteomes" id="UP000559117">
    <property type="component" value="Unassembled WGS sequence"/>
</dbReference>
<dbReference type="SUPFAM" id="SSF52833">
    <property type="entry name" value="Thioredoxin-like"/>
    <property type="match status" value="1"/>
</dbReference>
<evidence type="ECO:0000313" key="7">
    <source>
        <dbReference type="Proteomes" id="UP000559117"/>
    </source>
</evidence>
<keyword evidence="3 5" id="KW-0560">Oxidoreductase</keyword>
<evidence type="ECO:0000313" key="6">
    <source>
        <dbReference type="EMBL" id="MBB5337403.1"/>
    </source>
</evidence>
<evidence type="ECO:0000256" key="5">
    <source>
        <dbReference type="RuleBase" id="RU000499"/>
    </source>
</evidence>
<evidence type="ECO:0000256" key="1">
    <source>
        <dbReference type="ARBA" id="ARBA00006926"/>
    </source>
</evidence>
<protein>
    <recommendedName>
        <fullName evidence="5">Glutathione peroxidase</fullName>
    </recommendedName>
</protein>
<dbReference type="PROSITE" id="PS00763">
    <property type="entry name" value="GLUTATHIONE_PEROXID_2"/>
    <property type="match status" value="1"/>
</dbReference>
<dbReference type="InterPro" id="IPR036249">
    <property type="entry name" value="Thioredoxin-like_sf"/>
</dbReference>
<evidence type="ECO:0000256" key="3">
    <source>
        <dbReference type="ARBA" id="ARBA00023002"/>
    </source>
</evidence>
<proteinExistence type="inferred from homology"/>
<dbReference type="CDD" id="cd00340">
    <property type="entry name" value="GSH_Peroxidase"/>
    <property type="match status" value="1"/>
</dbReference>
<dbReference type="PANTHER" id="PTHR11592">
    <property type="entry name" value="GLUTATHIONE PEROXIDASE"/>
    <property type="match status" value="1"/>
</dbReference>
<dbReference type="FunFam" id="3.40.30.10:FF:000010">
    <property type="entry name" value="Glutathione peroxidase"/>
    <property type="match status" value="1"/>
</dbReference>
<name>A0A840UX04_9FIRM</name>
<dbReference type="RefSeq" id="WP_183863188.1">
    <property type="nucleotide sequence ID" value="NZ_JACHFH010000047.1"/>
</dbReference>
<dbReference type="PIRSF" id="PIRSF000303">
    <property type="entry name" value="Glutathion_perox"/>
    <property type="match status" value="1"/>
</dbReference>
<keyword evidence="2 5" id="KW-0575">Peroxidase</keyword>
<gene>
    <name evidence="6" type="ORF">HNR32_002565</name>
</gene>
<dbReference type="InterPro" id="IPR000889">
    <property type="entry name" value="Glutathione_peroxidase"/>
</dbReference>